<dbReference type="AlphaFoldDB" id="A0A068S5I9"/>
<sequence length="202" mass="23372">MLEELDISCSVHAAESAVSHTTPLPPNLKALRLDLHYAITHVAAMHFVRYLHRYADHRQLKKLHIVFHNPKCIDDMLDAILHLRQLERLVIECTDDRHNTQMQCFLVGLAKACMKLSSLEIRCKKAPSTDSVNAMKQLEHLVEFTFSIRDMDDNDGFWHAIQTLSQLKCIHIYPAKTTKLHRLAPLHKERPDLKVVVNRRFA</sequence>
<dbReference type="EMBL" id="CBTN010000048">
    <property type="protein sequence ID" value="CDH57648.1"/>
    <property type="molecule type" value="Genomic_DNA"/>
</dbReference>
<name>A0A068S5I9_9FUNG</name>
<dbReference type="Gene3D" id="3.80.10.10">
    <property type="entry name" value="Ribonuclease Inhibitor"/>
    <property type="match status" value="1"/>
</dbReference>
<comment type="caution">
    <text evidence="1">The sequence shown here is derived from an EMBL/GenBank/DDBJ whole genome shotgun (WGS) entry which is preliminary data.</text>
</comment>
<protein>
    <recommendedName>
        <fullName evidence="3">F-box domain-containing protein</fullName>
    </recommendedName>
</protein>
<dbReference type="VEuPathDB" id="FungiDB:LCOR_08559.1"/>
<accession>A0A068S5I9</accession>
<organism evidence="1 2">
    <name type="scientific">Lichtheimia corymbifera JMRC:FSU:9682</name>
    <dbReference type="NCBI Taxonomy" id="1263082"/>
    <lineage>
        <taxon>Eukaryota</taxon>
        <taxon>Fungi</taxon>
        <taxon>Fungi incertae sedis</taxon>
        <taxon>Mucoromycota</taxon>
        <taxon>Mucoromycotina</taxon>
        <taxon>Mucoromycetes</taxon>
        <taxon>Mucorales</taxon>
        <taxon>Lichtheimiaceae</taxon>
        <taxon>Lichtheimia</taxon>
    </lineage>
</organism>
<dbReference type="Proteomes" id="UP000027586">
    <property type="component" value="Unassembled WGS sequence"/>
</dbReference>
<evidence type="ECO:0000313" key="1">
    <source>
        <dbReference type="EMBL" id="CDH57648.1"/>
    </source>
</evidence>
<reference evidence="1" key="1">
    <citation type="submission" date="2013-08" db="EMBL/GenBank/DDBJ databases">
        <title>Gene expansion shapes genome architecture in the human pathogen Lichtheimia corymbifera: an evolutionary genomics analysis in the ancient terrestrial Mucorales (Mucoromycotina).</title>
        <authorList>
            <person name="Schwartze V.U."/>
            <person name="Winter S."/>
            <person name="Shelest E."/>
            <person name="Marcet-Houben M."/>
            <person name="Horn F."/>
            <person name="Wehner S."/>
            <person name="Hoffmann K."/>
            <person name="Riege K."/>
            <person name="Sammeth M."/>
            <person name="Nowrousian M."/>
            <person name="Valiante V."/>
            <person name="Linde J."/>
            <person name="Jacobsen I.D."/>
            <person name="Marz M."/>
            <person name="Brakhage A.A."/>
            <person name="Gabaldon T."/>
            <person name="Bocker S."/>
            <person name="Voigt K."/>
        </authorList>
    </citation>
    <scope>NUCLEOTIDE SEQUENCE [LARGE SCALE GENOMIC DNA]</scope>
    <source>
        <strain evidence="1">FSU 9682</strain>
    </source>
</reference>
<dbReference type="SUPFAM" id="SSF52047">
    <property type="entry name" value="RNI-like"/>
    <property type="match status" value="1"/>
</dbReference>
<evidence type="ECO:0008006" key="3">
    <source>
        <dbReference type="Google" id="ProtNLM"/>
    </source>
</evidence>
<keyword evidence="2" id="KW-1185">Reference proteome</keyword>
<proteinExistence type="predicted"/>
<evidence type="ECO:0000313" key="2">
    <source>
        <dbReference type="Proteomes" id="UP000027586"/>
    </source>
</evidence>
<dbReference type="InterPro" id="IPR032675">
    <property type="entry name" value="LRR_dom_sf"/>
</dbReference>
<gene>
    <name evidence="1" type="ORF">LCOR_08559.1</name>
</gene>